<evidence type="ECO:0000313" key="5">
    <source>
        <dbReference type="Proteomes" id="UP001595719"/>
    </source>
</evidence>
<dbReference type="Gene3D" id="3.40.50.1820">
    <property type="entry name" value="alpha/beta hydrolase"/>
    <property type="match status" value="1"/>
</dbReference>
<feature type="transmembrane region" description="Helical" evidence="1">
    <location>
        <begin position="52"/>
        <end position="68"/>
    </location>
</feature>
<dbReference type="EMBL" id="JBHSCO010000001">
    <property type="protein sequence ID" value="MFC4389838.1"/>
    <property type="molecule type" value="Genomic_DNA"/>
</dbReference>
<accession>A0ABV8W2X5</accession>
<feature type="transmembrane region" description="Helical" evidence="1">
    <location>
        <begin position="21"/>
        <end position="40"/>
    </location>
</feature>
<dbReference type="InterPro" id="IPR052897">
    <property type="entry name" value="Sec-Metab_Biosynth_Hydrolase"/>
</dbReference>
<dbReference type="Pfam" id="PF12697">
    <property type="entry name" value="Abhydrolase_6"/>
    <property type="match status" value="1"/>
</dbReference>
<dbReference type="Pfam" id="PF13239">
    <property type="entry name" value="2TM"/>
    <property type="match status" value="1"/>
</dbReference>
<evidence type="ECO:0000313" key="4">
    <source>
        <dbReference type="EMBL" id="MFC4389838.1"/>
    </source>
</evidence>
<keyword evidence="1" id="KW-0472">Membrane</keyword>
<dbReference type="PRINTS" id="PR00111">
    <property type="entry name" value="ABHYDROLASE"/>
</dbReference>
<keyword evidence="1" id="KW-1133">Transmembrane helix</keyword>
<organism evidence="4 5">
    <name type="scientific">Flavobacterium quisquiliarum</name>
    <dbReference type="NCBI Taxonomy" id="1834436"/>
    <lineage>
        <taxon>Bacteria</taxon>
        <taxon>Pseudomonadati</taxon>
        <taxon>Bacteroidota</taxon>
        <taxon>Flavobacteriia</taxon>
        <taxon>Flavobacteriales</taxon>
        <taxon>Flavobacteriaceae</taxon>
        <taxon>Flavobacterium</taxon>
    </lineage>
</organism>
<dbReference type="InterPro" id="IPR029058">
    <property type="entry name" value="AB_hydrolase_fold"/>
</dbReference>
<protein>
    <submittedName>
        <fullName evidence="4">Alpha/beta fold hydrolase</fullName>
    </submittedName>
</protein>
<dbReference type="GO" id="GO:0016787">
    <property type="term" value="F:hydrolase activity"/>
    <property type="evidence" value="ECO:0007669"/>
    <property type="project" value="UniProtKB-KW"/>
</dbReference>
<dbReference type="InterPro" id="IPR025698">
    <property type="entry name" value="2TM_dom"/>
</dbReference>
<feature type="domain" description="AB hydrolase-1" evidence="2">
    <location>
        <begin position="108"/>
        <end position="335"/>
    </location>
</feature>
<gene>
    <name evidence="4" type="ORF">ACFOY0_02415</name>
</gene>
<dbReference type="SUPFAM" id="SSF53474">
    <property type="entry name" value="alpha/beta-Hydrolases"/>
    <property type="match status" value="1"/>
</dbReference>
<feature type="domain" description="2TM" evidence="3">
    <location>
        <begin position="12"/>
        <end position="67"/>
    </location>
</feature>
<evidence type="ECO:0000259" key="2">
    <source>
        <dbReference type="Pfam" id="PF12697"/>
    </source>
</evidence>
<reference evidence="5" key="1">
    <citation type="journal article" date="2019" name="Int. J. Syst. Evol. Microbiol.">
        <title>The Global Catalogue of Microorganisms (GCM) 10K type strain sequencing project: providing services to taxonomists for standard genome sequencing and annotation.</title>
        <authorList>
            <consortium name="The Broad Institute Genomics Platform"/>
            <consortium name="The Broad Institute Genome Sequencing Center for Infectious Disease"/>
            <person name="Wu L."/>
            <person name="Ma J."/>
        </authorList>
    </citation>
    <scope>NUCLEOTIDE SEQUENCE [LARGE SCALE GENOMIC DNA]</scope>
    <source>
        <strain evidence="5">CGMCC 1.15345</strain>
    </source>
</reference>
<evidence type="ECO:0000259" key="3">
    <source>
        <dbReference type="Pfam" id="PF13239"/>
    </source>
</evidence>
<sequence length="344" mass="38002">MKNLAKEHKTAHIDPKKGFKIHLLVFVLTVPILWFILLLTNQTYVWPLWQNTAWAIGIVFHYLGVYVFKSKTAVPRFLATLLAFSSFSAFASCTGNDENQNGKPQTYVLVHGAWQAPYVWDEVKLNLTKNGNQVIIVELPGHGKDHTPNQNLSLNLYRDKVIEALSKVNGKVILVGHSMGGMVVTAVAESIPSKISRLVYIGAFLPTSRQAIADIAKTDPDSQLGPTLIEAADHLTLDVKSDELTRLFINDGTAAAKQKVIDNYRAEPAIPFSNAVTLTSQNFGSVEKVYIKTLQDIVISPRLQDQMISKAGIKTIYEINSSHSPFLSQPKAVSDVLIQIGKQL</sequence>
<name>A0ABV8W2X5_9FLAO</name>
<dbReference type="RefSeq" id="WP_179003622.1">
    <property type="nucleotide sequence ID" value="NZ_JBHSCO010000001.1"/>
</dbReference>
<evidence type="ECO:0000256" key="1">
    <source>
        <dbReference type="SAM" id="Phobius"/>
    </source>
</evidence>
<keyword evidence="1" id="KW-0812">Transmembrane</keyword>
<dbReference type="PANTHER" id="PTHR37017:SF11">
    <property type="entry name" value="ESTERASE_LIPASE_THIOESTERASE DOMAIN-CONTAINING PROTEIN"/>
    <property type="match status" value="1"/>
</dbReference>
<dbReference type="Proteomes" id="UP001595719">
    <property type="component" value="Unassembled WGS sequence"/>
</dbReference>
<keyword evidence="5" id="KW-1185">Reference proteome</keyword>
<proteinExistence type="predicted"/>
<keyword evidence="4" id="KW-0378">Hydrolase</keyword>
<comment type="caution">
    <text evidence="4">The sequence shown here is derived from an EMBL/GenBank/DDBJ whole genome shotgun (WGS) entry which is preliminary data.</text>
</comment>
<dbReference type="PANTHER" id="PTHR37017">
    <property type="entry name" value="AB HYDROLASE-1 DOMAIN-CONTAINING PROTEIN-RELATED"/>
    <property type="match status" value="1"/>
</dbReference>
<dbReference type="InterPro" id="IPR000073">
    <property type="entry name" value="AB_hydrolase_1"/>
</dbReference>